<evidence type="ECO:0000256" key="3">
    <source>
        <dbReference type="SAM" id="MobiDB-lite"/>
    </source>
</evidence>
<dbReference type="Proteomes" id="UP001202328">
    <property type="component" value="Unassembled WGS sequence"/>
</dbReference>
<sequence>MLHENTGTLLFNKFTFPSLLKSCAQLYGTGEGQQVHGFVLKSGFASDLYVRNSLIYMYAKCGEIESACKVFDEIPVKDKNVVTWNTMINALVKSGDIDSASKLFNEMPERNIVSWNCMIHGYTKQGLLWEAFELFFELQEVSGLEDSTLMSIISLISDLGLLSLAKRVHGYIIRHGFALEGGLGVALIDMYSKCGNVHNAMKVFKGIKSKNVGHWTSIIVGFAAHGYAEASLRLFSEMQKSGAKPNAVTFIGVLNACRHGGLVEEGLKKIKLMRQTYKIEPTIQHYGCLVDLLGRSGFLREAKMVIESMGTEPGPIIWGTLLAACRNHGDIEIGEIASKKLSDLTPDYGGGYVLLSNLYARSERWEDFGKTRRVVGKRGLEKEPGLSWIEVDGTSTRKPARAQNSKGSQSDRTDVVSNIAEVVPSIHQRGEEIRFL</sequence>
<evidence type="ECO:0000313" key="5">
    <source>
        <dbReference type="Proteomes" id="UP001202328"/>
    </source>
</evidence>
<dbReference type="EMBL" id="JAJJMB010013814">
    <property type="protein sequence ID" value="KAI3865432.1"/>
    <property type="molecule type" value="Genomic_DNA"/>
</dbReference>
<evidence type="ECO:0000256" key="2">
    <source>
        <dbReference type="PROSITE-ProRule" id="PRU00708"/>
    </source>
</evidence>
<gene>
    <name evidence="4" type="ORF">MKW98_025302</name>
</gene>
<dbReference type="InterPro" id="IPR011990">
    <property type="entry name" value="TPR-like_helical_dom_sf"/>
</dbReference>
<organism evidence="4 5">
    <name type="scientific">Papaver atlanticum</name>
    <dbReference type="NCBI Taxonomy" id="357466"/>
    <lineage>
        <taxon>Eukaryota</taxon>
        <taxon>Viridiplantae</taxon>
        <taxon>Streptophyta</taxon>
        <taxon>Embryophyta</taxon>
        <taxon>Tracheophyta</taxon>
        <taxon>Spermatophyta</taxon>
        <taxon>Magnoliopsida</taxon>
        <taxon>Ranunculales</taxon>
        <taxon>Papaveraceae</taxon>
        <taxon>Papaveroideae</taxon>
        <taxon>Papaver</taxon>
    </lineage>
</organism>
<dbReference type="GO" id="GO:0005737">
    <property type="term" value="C:cytoplasm"/>
    <property type="evidence" value="ECO:0007669"/>
    <property type="project" value="UniProtKB-ARBA"/>
</dbReference>
<dbReference type="InterPro" id="IPR002885">
    <property type="entry name" value="PPR_rpt"/>
</dbReference>
<feature type="repeat" description="PPR" evidence="2">
    <location>
        <begin position="211"/>
        <end position="245"/>
    </location>
</feature>
<feature type="compositionally biased region" description="Polar residues" evidence="3">
    <location>
        <begin position="393"/>
        <end position="408"/>
    </location>
</feature>
<evidence type="ECO:0008006" key="6">
    <source>
        <dbReference type="Google" id="ProtNLM"/>
    </source>
</evidence>
<dbReference type="FunFam" id="1.25.40.10:FF:000442">
    <property type="entry name" value="Pentatricopeptide repeat-containing protein At3g49710"/>
    <property type="match status" value="1"/>
</dbReference>
<feature type="region of interest" description="Disordered" evidence="3">
    <location>
        <begin position="392"/>
        <end position="414"/>
    </location>
</feature>
<dbReference type="GO" id="GO:0016556">
    <property type="term" value="P:mRNA modification"/>
    <property type="evidence" value="ECO:0007669"/>
    <property type="project" value="UniProtKB-ARBA"/>
</dbReference>
<dbReference type="Pfam" id="PF13041">
    <property type="entry name" value="PPR_2"/>
    <property type="match status" value="2"/>
</dbReference>
<evidence type="ECO:0000256" key="1">
    <source>
        <dbReference type="ARBA" id="ARBA00022737"/>
    </source>
</evidence>
<evidence type="ECO:0000313" key="4">
    <source>
        <dbReference type="EMBL" id="KAI3865432.1"/>
    </source>
</evidence>
<proteinExistence type="predicted"/>
<dbReference type="Pfam" id="PF01535">
    <property type="entry name" value="PPR"/>
    <property type="match status" value="3"/>
</dbReference>
<keyword evidence="5" id="KW-1185">Reference proteome</keyword>
<dbReference type="PANTHER" id="PTHR47926:SF436">
    <property type="entry name" value="PENTATRICOPEPTIDE REPEAT-CONTAINING PROTEIN ELI1, CHLOROPLASTIC-LIKE ISOFORM X2"/>
    <property type="match status" value="1"/>
</dbReference>
<dbReference type="PANTHER" id="PTHR47926">
    <property type="entry name" value="PENTATRICOPEPTIDE REPEAT-CONTAINING PROTEIN"/>
    <property type="match status" value="1"/>
</dbReference>
<dbReference type="Gene3D" id="1.25.40.10">
    <property type="entry name" value="Tetratricopeptide repeat domain"/>
    <property type="match status" value="2"/>
</dbReference>
<dbReference type="PROSITE" id="PS51375">
    <property type="entry name" value="PPR"/>
    <property type="match status" value="2"/>
</dbReference>
<accession>A0AAD4S5V9</accession>
<comment type="caution">
    <text evidence="4">The sequence shown here is derived from an EMBL/GenBank/DDBJ whole genome shotgun (WGS) entry which is preliminary data.</text>
</comment>
<dbReference type="InterPro" id="IPR046848">
    <property type="entry name" value="E_motif"/>
</dbReference>
<reference evidence="4" key="1">
    <citation type="submission" date="2022-04" db="EMBL/GenBank/DDBJ databases">
        <title>A functionally conserved STORR gene fusion in Papaver species that diverged 16.8 million years ago.</title>
        <authorList>
            <person name="Catania T."/>
        </authorList>
    </citation>
    <scope>NUCLEOTIDE SEQUENCE</scope>
    <source>
        <strain evidence="4">S-188037</strain>
    </source>
</reference>
<feature type="repeat" description="PPR" evidence="2">
    <location>
        <begin position="80"/>
        <end position="114"/>
    </location>
</feature>
<dbReference type="AlphaFoldDB" id="A0AAD4S5V9"/>
<dbReference type="InterPro" id="IPR046960">
    <property type="entry name" value="PPR_At4g14850-like_plant"/>
</dbReference>
<dbReference type="Pfam" id="PF20431">
    <property type="entry name" value="E_motif"/>
    <property type="match status" value="1"/>
</dbReference>
<protein>
    <recommendedName>
        <fullName evidence="6">Pentatricopeptide repeat-containing protein</fullName>
    </recommendedName>
</protein>
<name>A0AAD4S5V9_9MAGN</name>
<dbReference type="NCBIfam" id="TIGR00756">
    <property type="entry name" value="PPR"/>
    <property type="match status" value="4"/>
</dbReference>
<dbReference type="GO" id="GO:0003723">
    <property type="term" value="F:RNA binding"/>
    <property type="evidence" value="ECO:0007669"/>
    <property type="project" value="InterPro"/>
</dbReference>
<keyword evidence="1" id="KW-0677">Repeat</keyword>
<dbReference type="FunFam" id="1.25.40.10:FF:000277">
    <property type="entry name" value="Pentatricopeptide repeat-containing protein, mitochondrial"/>
    <property type="match status" value="1"/>
</dbReference>